<gene>
    <name evidence="3" type="ORF">BDA99DRAFT_538789</name>
</gene>
<dbReference type="InterPro" id="IPR040079">
    <property type="entry name" value="Glutathione_S-Trfase"/>
</dbReference>
<proteinExistence type="predicted"/>
<dbReference type="InterPro" id="IPR010987">
    <property type="entry name" value="Glutathione-S-Trfase_C-like"/>
</dbReference>
<dbReference type="Proteomes" id="UP001209540">
    <property type="component" value="Unassembled WGS sequence"/>
</dbReference>
<dbReference type="Gene3D" id="1.20.1050.10">
    <property type="match status" value="1"/>
</dbReference>
<dbReference type="GO" id="GO:0006749">
    <property type="term" value="P:glutathione metabolic process"/>
    <property type="evidence" value="ECO:0007669"/>
    <property type="project" value="TreeGrafter"/>
</dbReference>
<reference evidence="3" key="1">
    <citation type="journal article" date="2022" name="IScience">
        <title>Evolution of zygomycete secretomes and the origins of terrestrial fungal ecologies.</title>
        <authorList>
            <person name="Chang Y."/>
            <person name="Wang Y."/>
            <person name="Mondo S."/>
            <person name="Ahrendt S."/>
            <person name="Andreopoulos W."/>
            <person name="Barry K."/>
            <person name="Beard J."/>
            <person name="Benny G.L."/>
            <person name="Blankenship S."/>
            <person name="Bonito G."/>
            <person name="Cuomo C."/>
            <person name="Desiro A."/>
            <person name="Gervers K.A."/>
            <person name="Hundley H."/>
            <person name="Kuo A."/>
            <person name="LaButti K."/>
            <person name="Lang B.F."/>
            <person name="Lipzen A."/>
            <person name="O'Donnell K."/>
            <person name="Pangilinan J."/>
            <person name="Reynolds N."/>
            <person name="Sandor L."/>
            <person name="Smith M.E."/>
            <person name="Tsang A."/>
            <person name="Grigoriev I.V."/>
            <person name="Stajich J.E."/>
            <person name="Spatafora J.W."/>
        </authorList>
    </citation>
    <scope>NUCLEOTIDE SEQUENCE</scope>
    <source>
        <strain evidence="3">RSA 2281</strain>
    </source>
</reference>
<comment type="caution">
    <text evidence="3">The sequence shown here is derived from an EMBL/GenBank/DDBJ whole genome shotgun (WGS) entry which is preliminary data.</text>
</comment>
<dbReference type="PROSITE" id="PS50404">
    <property type="entry name" value="GST_NTER"/>
    <property type="match status" value="1"/>
</dbReference>
<feature type="domain" description="GST C-terminal" evidence="2">
    <location>
        <begin position="93"/>
        <end position="211"/>
    </location>
</feature>
<dbReference type="InterPro" id="IPR036249">
    <property type="entry name" value="Thioredoxin-like_sf"/>
</dbReference>
<reference evidence="3" key="2">
    <citation type="submission" date="2023-02" db="EMBL/GenBank/DDBJ databases">
        <authorList>
            <consortium name="DOE Joint Genome Institute"/>
            <person name="Mondo S.J."/>
            <person name="Chang Y."/>
            <person name="Wang Y."/>
            <person name="Ahrendt S."/>
            <person name="Andreopoulos W."/>
            <person name="Barry K."/>
            <person name="Beard J."/>
            <person name="Benny G.L."/>
            <person name="Blankenship S."/>
            <person name="Bonito G."/>
            <person name="Cuomo C."/>
            <person name="Desiro A."/>
            <person name="Gervers K.A."/>
            <person name="Hundley H."/>
            <person name="Kuo A."/>
            <person name="LaButti K."/>
            <person name="Lang B.F."/>
            <person name="Lipzen A."/>
            <person name="O'Donnell K."/>
            <person name="Pangilinan J."/>
            <person name="Reynolds N."/>
            <person name="Sandor L."/>
            <person name="Smith M.W."/>
            <person name="Tsang A."/>
            <person name="Grigoriev I.V."/>
            <person name="Stajich J.E."/>
            <person name="Spatafora J.W."/>
        </authorList>
    </citation>
    <scope>NUCLEOTIDE SEQUENCE</scope>
    <source>
        <strain evidence="3">RSA 2281</strain>
    </source>
</reference>
<dbReference type="InterPro" id="IPR050213">
    <property type="entry name" value="GST_superfamily"/>
</dbReference>
<evidence type="ECO:0000313" key="4">
    <source>
        <dbReference type="Proteomes" id="UP001209540"/>
    </source>
</evidence>
<evidence type="ECO:0000313" key="3">
    <source>
        <dbReference type="EMBL" id="KAI9258866.1"/>
    </source>
</evidence>
<dbReference type="CDD" id="cd03192">
    <property type="entry name" value="GST_C_Sigma_like"/>
    <property type="match status" value="1"/>
</dbReference>
<protein>
    <submittedName>
        <fullName evidence="3">Class gamma glutathione S-transferase 2</fullName>
    </submittedName>
</protein>
<dbReference type="PANTHER" id="PTHR11571:SF150">
    <property type="entry name" value="GLUTATHIONE S-TRANSFERASE"/>
    <property type="match status" value="1"/>
</dbReference>
<evidence type="ECO:0000259" key="2">
    <source>
        <dbReference type="PROSITE" id="PS50405"/>
    </source>
</evidence>
<dbReference type="CDD" id="cd03039">
    <property type="entry name" value="GST_N_Sigma_like"/>
    <property type="match status" value="1"/>
</dbReference>
<dbReference type="PROSITE" id="PS50405">
    <property type="entry name" value="GST_CTER"/>
    <property type="match status" value="1"/>
</dbReference>
<keyword evidence="4" id="KW-1185">Reference proteome</keyword>
<feature type="domain" description="GST N-terminal" evidence="1">
    <location>
        <begin position="7"/>
        <end position="90"/>
    </location>
</feature>
<name>A0AAD5K7R2_9FUNG</name>
<organism evidence="3 4">
    <name type="scientific">Phascolomyces articulosus</name>
    <dbReference type="NCBI Taxonomy" id="60185"/>
    <lineage>
        <taxon>Eukaryota</taxon>
        <taxon>Fungi</taxon>
        <taxon>Fungi incertae sedis</taxon>
        <taxon>Mucoromycota</taxon>
        <taxon>Mucoromycotina</taxon>
        <taxon>Mucoromycetes</taxon>
        <taxon>Mucorales</taxon>
        <taxon>Lichtheimiaceae</taxon>
        <taxon>Phascolomyces</taxon>
    </lineage>
</organism>
<sequence length="213" mass="24639">MVNLSHVKLTYFDIGTRGFGEPIKLLLQDSGVSHEYIRVKNDDNWPKKKIALIEEDLYFGTLPYVELEGKPYGASTPLLRYLSKKLGKYQGADDEKEHLVDTSADFCLDWRRDTNKAFFNPNDASIKKNYIEKDIPKHYGRFDRVYGLNEGPYILGQEISYADFMVYHNLVNDGRTKQGLDQYPNLAKFVEALEERPNLKEYITTLPINPAYI</sequence>
<dbReference type="PANTHER" id="PTHR11571">
    <property type="entry name" value="GLUTATHIONE S-TRANSFERASE"/>
    <property type="match status" value="1"/>
</dbReference>
<dbReference type="InterPro" id="IPR004045">
    <property type="entry name" value="Glutathione_S-Trfase_N"/>
</dbReference>
<dbReference type="EMBL" id="JAIXMP010000018">
    <property type="protein sequence ID" value="KAI9258866.1"/>
    <property type="molecule type" value="Genomic_DNA"/>
</dbReference>
<dbReference type="InterPro" id="IPR036282">
    <property type="entry name" value="Glutathione-S-Trfase_C_sf"/>
</dbReference>
<dbReference type="Pfam" id="PF14497">
    <property type="entry name" value="GST_C_3"/>
    <property type="match status" value="1"/>
</dbReference>
<dbReference type="GO" id="GO:0004364">
    <property type="term" value="F:glutathione transferase activity"/>
    <property type="evidence" value="ECO:0007669"/>
    <property type="project" value="TreeGrafter"/>
</dbReference>
<dbReference type="SUPFAM" id="SSF47616">
    <property type="entry name" value="GST C-terminal domain-like"/>
    <property type="match status" value="1"/>
</dbReference>
<dbReference type="Gene3D" id="3.40.30.10">
    <property type="entry name" value="Glutaredoxin"/>
    <property type="match status" value="1"/>
</dbReference>
<evidence type="ECO:0000259" key="1">
    <source>
        <dbReference type="PROSITE" id="PS50404"/>
    </source>
</evidence>
<dbReference type="AlphaFoldDB" id="A0AAD5K7R2"/>
<accession>A0AAD5K7R2</accession>
<dbReference type="SUPFAM" id="SSF52833">
    <property type="entry name" value="Thioredoxin-like"/>
    <property type="match status" value="1"/>
</dbReference>
<dbReference type="SFLD" id="SFLDS00019">
    <property type="entry name" value="Glutathione_Transferase_(cytos"/>
    <property type="match status" value="1"/>
</dbReference>
<dbReference type="InterPro" id="IPR004046">
    <property type="entry name" value="GST_C"/>
</dbReference>